<dbReference type="Proteomes" id="UP000290849">
    <property type="component" value="Unassembled WGS sequence"/>
</dbReference>
<protein>
    <recommendedName>
        <fullName evidence="5">LacI family transcriptional regulator</fullName>
    </recommendedName>
</protein>
<evidence type="ECO:0000313" key="3">
    <source>
        <dbReference type="EMBL" id="RXN90215.1"/>
    </source>
</evidence>
<keyword evidence="4" id="KW-1185">Reference proteome</keyword>
<dbReference type="OrthoDB" id="8818816at2"/>
<feature type="chain" id="PRO_5020350949" description="LacI family transcriptional regulator" evidence="2">
    <location>
        <begin position="26"/>
        <end position="327"/>
    </location>
</feature>
<name>A0A4Q1HKT6_9BURK</name>
<proteinExistence type="inferred from homology"/>
<evidence type="ECO:0000256" key="2">
    <source>
        <dbReference type="SAM" id="SignalP"/>
    </source>
</evidence>
<comment type="similarity">
    <text evidence="1">Belongs to the UPF0065 (bug) family.</text>
</comment>
<dbReference type="InterPro" id="IPR042100">
    <property type="entry name" value="Bug_dom1"/>
</dbReference>
<gene>
    <name evidence="3" type="ORF">C7R54_11860</name>
</gene>
<dbReference type="Gene3D" id="3.40.190.150">
    <property type="entry name" value="Bordetella uptake gene, domain 1"/>
    <property type="match status" value="1"/>
</dbReference>
<keyword evidence="2" id="KW-0732">Signal</keyword>
<dbReference type="RefSeq" id="WP_129150650.1">
    <property type="nucleotide sequence ID" value="NZ_JBHSDO010000014.1"/>
</dbReference>
<organism evidence="3 4">
    <name type="scientific">Achromobacter aloeverae</name>
    <dbReference type="NCBI Taxonomy" id="1750518"/>
    <lineage>
        <taxon>Bacteria</taxon>
        <taxon>Pseudomonadati</taxon>
        <taxon>Pseudomonadota</taxon>
        <taxon>Betaproteobacteria</taxon>
        <taxon>Burkholderiales</taxon>
        <taxon>Alcaligenaceae</taxon>
        <taxon>Achromobacter</taxon>
    </lineage>
</organism>
<evidence type="ECO:0008006" key="5">
    <source>
        <dbReference type="Google" id="ProtNLM"/>
    </source>
</evidence>
<evidence type="ECO:0000313" key="4">
    <source>
        <dbReference type="Proteomes" id="UP000290849"/>
    </source>
</evidence>
<dbReference type="SUPFAM" id="SSF53850">
    <property type="entry name" value="Periplasmic binding protein-like II"/>
    <property type="match status" value="1"/>
</dbReference>
<evidence type="ECO:0000256" key="1">
    <source>
        <dbReference type="ARBA" id="ARBA00006987"/>
    </source>
</evidence>
<dbReference type="Pfam" id="PF03401">
    <property type="entry name" value="TctC"/>
    <property type="match status" value="1"/>
</dbReference>
<feature type="signal peptide" evidence="2">
    <location>
        <begin position="1"/>
        <end position="25"/>
    </location>
</feature>
<dbReference type="PANTHER" id="PTHR42928:SF5">
    <property type="entry name" value="BLR1237 PROTEIN"/>
    <property type="match status" value="1"/>
</dbReference>
<sequence>MNKAFRALIALIVALHGAAPGLAHAAGDYPDHPIRLIVPFAGGTSTDLVARVMGEAMSRKLGQPVIVENRPGAGGSIGTDYVAKSRKDGYVLSLGTVGTLSINPALYPTLSYSPARDFSYLAMAGYTPTLLVVRADAPYKTLADLVAYAKAHPDKLSFGSAGNGTSGHLAGELLKSMASVRMTHIPFKEGGQALAAVLGGQVDFMFYHPAAVLPYISSGKMRALAASSARRSEAAPTVPTLAESGYPGFDLTAWFMLAGPDGLDAGVRQKLLDTAADVLQEAGVRKQLTALGLEGTGSLGPGQLQGFVDTETAKWSKVVKDANARVD</sequence>
<reference evidence="3 4" key="1">
    <citation type="journal article" date="2017" name="Int. J. Syst. Evol. Microbiol.">
        <title>Achromobacter aloeverae sp. nov., isolated from the root of Aloe vera (L.) Burm.f.</title>
        <authorList>
            <person name="Kuncharoen N."/>
            <person name="Muramatsu Y."/>
            <person name="Shibata C."/>
            <person name="Kamakura Y."/>
            <person name="Nakagawa Y."/>
            <person name="Tanasupawat S."/>
        </authorList>
    </citation>
    <scope>NUCLEOTIDE SEQUENCE [LARGE SCALE GENOMIC DNA]</scope>
    <source>
        <strain evidence="3 4">AVA-1</strain>
    </source>
</reference>
<dbReference type="AlphaFoldDB" id="A0A4Q1HKT6"/>
<dbReference type="CDD" id="cd07012">
    <property type="entry name" value="PBP2_Bug_TTT"/>
    <property type="match status" value="1"/>
</dbReference>
<dbReference type="EMBL" id="PYAL01000003">
    <property type="protein sequence ID" value="RXN90215.1"/>
    <property type="molecule type" value="Genomic_DNA"/>
</dbReference>
<dbReference type="InterPro" id="IPR005064">
    <property type="entry name" value="BUG"/>
</dbReference>
<dbReference type="Gene3D" id="3.40.190.10">
    <property type="entry name" value="Periplasmic binding protein-like II"/>
    <property type="match status" value="1"/>
</dbReference>
<accession>A0A4Q1HKT6</accession>
<dbReference type="PANTHER" id="PTHR42928">
    <property type="entry name" value="TRICARBOXYLATE-BINDING PROTEIN"/>
    <property type="match status" value="1"/>
</dbReference>
<dbReference type="PIRSF" id="PIRSF017082">
    <property type="entry name" value="YflP"/>
    <property type="match status" value="1"/>
</dbReference>
<comment type="caution">
    <text evidence="3">The sequence shown here is derived from an EMBL/GenBank/DDBJ whole genome shotgun (WGS) entry which is preliminary data.</text>
</comment>